<evidence type="ECO:0000313" key="2">
    <source>
        <dbReference type="EMBL" id="TFJ97199.1"/>
    </source>
</evidence>
<accession>A0A4D9DNW5</accession>
<evidence type="ECO:0000256" key="1">
    <source>
        <dbReference type="SAM" id="MobiDB-lite"/>
    </source>
</evidence>
<dbReference type="AlphaFoldDB" id="A0A4D9DNW5"/>
<organism evidence="2 3">
    <name type="scientific">Platysternon megacephalum</name>
    <name type="common">big-headed turtle</name>
    <dbReference type="NCBI Taxonomy" id="55544"/>
    <lineage>
        <taxon>Eukaryota</taxon>
        <taxon>Metazoa</taxon>
        <taxon>Chordata</taxon>
        <taxon>Craniata</taxon>
        <taxon>Vertebrata</taxon>
        <taxon>Euteleostomi</taxon>
        <taxon>Archelosauria</taxon>
        <taxon>Testudinata</taxon>
        <taxon>Testudines</taxon>
        <taxon>Cryptodira</taxon>
        <taxon>Durocryptodira</taxon>
        <taxon>Testudinoidea</taxon>
        <taxon>Platysternidae</taxon>
        <taxon>Platysternon</taxon>
    </lineage>
</organism>
<sequence length="392" mass="40860">MEPPASDQTVMEKMPVVPSCPTPGSATPWILGRPSAGALSSITVPVRLDALAYLLNSALLGAYSAVPQTPLSGGHGALAMGHGGPPQHALGCGCQPHYCCGPQPARVGCCGSGAMGQSSAGCSQEIPGGRGDWQDSSARRDRRGSPSPSGWGENRPARGQKDVSRPWGGQRPWGEADSAPRKAGQWGPERAKGSDYAARKRNQDGCPWDAPGAKRWSSGGVKRWGSGAGETEAAKAAREDWEADYGGSSARASVLEKARSSQPNLPASQEGEDWEKEYEESPKSAPGVPPLPQVALKVQPASRKERTTPHPASKDGSFSSYLQKLFADLRGGSSTVSEPRRGRQPPGTTAERGTRLLEGGGGPSGQGSAKLGNFTARHVDLPRAATENEDSA</sequence>
<protein>
    <submittedName>
        <fullName evidence="2">Voltage-dependent L-type calcium channel subunit alpha-1S</fullName>
    </submittedName>
</protein>
<dbReference type="Proteomes" id="UP000297703">
    <property type="component" value="Unassembled WGS sequence"/>
</dbReference>
<reference evidence="2 3" key="1">
    <citation type="submission" date="2019-04" db="EMBL/GenBank/DDBJ databases">
        <title>Draft genome of the big-headed turtle Platysternon megacephalum.</title>
        <authorList>
            <person name="Gong S."/>
        </authorList>
    </citation>
    <scope>NUCLEOTIDE SEQUENCE [LARGE SCALE GENOMIC DNA]</scope>
    <source>
        <strain evidence="2">DO16091913</strain>
        <tissue evidence="2">Muscle</tissue>
    </source>
</reference>
<reference evidence="2 3" key="2">
    <citation type="submission" date="2019-04" db="EMBL/GenBank/DDBJ databases">
        <title>The genome sequence of big-headed turtle.</title>
        <authorList>
            <person name="Gong S."/>
        </authorList>
    </citation>
    <scope>NUCLEOTIDE SEQUENCE [LARGE SCALE GENOMIC DNA]</scope>
    <source>
        <strain evidence="2">DO16091913</strain>
        <tissue evidence="2">Muscle</tissue>
    </source>
</reference>
<name>A0A4D9DNW5_9SAUR</name>
<evidence type="ECO:0000313" key="3">
    <source>
        <dbReference type="Proteomes" id="UP000297703"/>
    </source>
</evidence>
<feature type="region of interest" description="Disordered" evidence="1">
    <location>
        <begin position="120"/>
        <end position="392"/>
    </location>
</feature>
<feature type="compositionally biased region" description="Basic and acidic residues" evidence="1">
    <location>
        <begin position="155"/>
        <end position="164"/>
    </location>
</feature>
<feature type="compositionally biased region" description="Basic and acidic residues" evidence="1">
    <location>
        <begin position="189"/>
        <end position="203"/>
    </location>
</feature>
<comment type="caution">
    <text evidence="2">The sequence shown here is derived from an EMBL/GenBank/DDBJ whole genome shotgun (WGS) entry which is preliminary data.</text>
</comment>
<dbReference type="EMBL" id="QXTE01000521">
    <property type="protein sequence ID" value="TFJ97199.1"/>
    <property type="molecule type" value="Genomic_DNA"/>
</dbReference>
<gene>
    <name evidence="2" type="ORF">DR999_PMT20984</name>
</gene>
<proteinExistence type="predicted"/>
<dbReference type="OrthoDB" id="9450965at2759"/>
<keyword evidence="3" id="KW-1185">Reference proteome</keyword>